<evidence type="ECO:0000256" key="1">
    <source>
        <dbReference type="SAM" id="Phobius"/>
    </source>
</evidence>
<feature type="transmembrane region" description="Helical" evidence="1">
    <location>
        <begin position="12"/>
        <end position="30"/>
    </location>
</feature>
<gene>
    <name evidence="2" type="ORF">KEC16_06025</name>
</gene>
<name>A0ABS5IA38_9PROT</name>
<comment type="caution">
    <text evidence="2">The sequence shown here is derived from an EMBL/GenBank/DDBJ whole genome shotgun (WGS) entry which is preliminary data.</text>
</comment>
<evidence type="ECO:0000313" key="3">
    <source>
        <dbReference type="Proteomes" id="UP000680714"/>
    </source>
</evidence>
<protein>
    <recommendedName>
        <fullName evidence="4">HAMP domain-containing protein</fullName>
    </recommendedName>
</protein>
<keyword evidence="3" id="KW-1185">Reference proteome</keyword>
<reference evidence="2 3" key="1">
    <citation type="submission" date="2021-04" db="EMBL/GenBank/DDBJ databases">
        <title>Magnetospirillum sulfuroxidans sp. nov., a facultative chemolithoautotrophic sulfur-oxidizing alphaproteobacterium isolated from freshwater sediment and proposals for Paramagetospirillum gen. nov., and Magnetospirillaceae fam. nov.</title>
        <authorList>
            <person name="Koziaeva V."/>
            <person name="Geelhoed J.S."/>
            <person name="Sorokin D.Y."/>
            <person name="Grouzdev D.S."/>
        </authorList>
    </citation>
    <scope>NUCLEOTIDE SEQUENCE [LARGE SCALE GENOMIC DNA]</scope>
    <source>
        <strain evidence="2 3">J10</strain>
    </source>
</reference>
<keyword evidence="1" id="KW-1133">Transmembrane helix</keyword>
<evidence type="ECO:0008006" key="4">
    <source>
        <dbReference type="Google" id="ProtNLM"/>
    </source>
</evidence>
<accession>A0ABS5IA38</accession>
<proteinExistence type="predicted"/>
<keyword evidence="1" id="KW-0472">Membrane</keyword>
<feature type="transmembrane region" description="Helical" evidence="1">
    <location>
        <begin position="171"/>
        <end position="194"/>
    </location>
</feature>
<dbReference type="RefSeq" id="WP_211546849.1">
    <property type="nucleotide sequence ID" value="NZ_JAGTUF010000003.1"/>
</dbReference>
<organism evidence="2 3">
    <name type="scientific">Magnetospirillum sulfuroxidans</name>
    <dbReference type="NCBI Taxonomy" id="611300"/>
    <lineage>
        <taxon>Bacteria</taxon>
        <taxon>Pseudomonadati</taxon>
        <taxon>Pseudomonadota</taxon>
        <taxon>Alphaproteobacteria</taxon>
        <taxon>Rhodospirillales</taxon>
        <taxon>Rhodospirillaceae</taxon>
        <taxon>Magnetospirillum</taxon>
    </lineage>
</organism>
<sequence length="261" mass="28691">MSWSLARKVSAALIAILVSTMMVMSLFGFFKFEEVMSSLVRSRYSFVAFTIKKKVEDSLNLGFALRQLRQVQETIELEKARDEQIQGIEIYDARGEILFNSDRGRIGASVPETWLDPLTATSSQPFALMDEDSNVVGLPLVNNLGKVEGAVVLLYPSGYVERELGAMLGRLALEIGGLVVGFSLLTLVVASLALRPVRRRLAAMEAGLDRALMKDGDVAIAGLGDLGEFDGQFDEFVGKTREAIEHIKTSTDEVERLDRLA</sequence>
<evidence type="ECO:0000313" key="2">
    <source>
        <dbReference type="EMBL" id="MBR9971265.1"/>
    </source>
</evidence>
<dbReference type="EMBL" id="JAGTUF010000003">
    <property type="protein sequence ID" value="MBR9971265.1"/>
    <property type="molecule type" value="Genomic_DNA"/>
</dbReference>
<dbReference type="Proteomes" id="UP000680714">
    <property type="component" value="Unassembled WGS sequence"/>
</dbReference>
<keyword evidence="1" id="KW-0812">Transmembrane</keyword>